<sequence>MLTPKPQPTLRVGAYVGALSNQSLINITVRRPWDAHFVPGAMVDAHAIYTAYRFERVPLDLEIEGGVAKRFGSDAGGRQWEFDLIPMARWKYFPWNDFIYTNFRVGLIGASYVTGISDFERQFDSSHHSARFLNLLVPEFTFAPSKDAPFEVFVRVHHRSGVYGLIDGVHGASNYISTGMRFSVF</sequence>
<name>A0ABM8E6R3_9HYPH</name>
<keyword evidence="2" id="KW-1185">Reference proteome</keyword>
<proteinExistence type="predicted"/>
<reference evidence="1 2" key="1">
    <citation type="journal article" date="2023" name="Int. J. Syst. Evol. Microbiol.">
        <title>Methylocystis iwaonis sp. nov., a type II methane-oxidizing bacterium from surface soil of a rice paddy field in Japan, and emended description of the genus Methylocystis (ex Whittenbury et al. 1970) Bowman et al. 1993.</title>
        <authorList>
            <person name="Kaise H."/>
            <person name="Sawadogo J.B."/>
            <person name="Alam M.S."/>
            <person name="Ueno C."/>
            <person name="Dianou D."/>
            <person name="Shinjo R."/>
            <person name="Asakawa S."/>
        </authorList>
    </citation>
    <scope>NUCLEOTIDE SEQUENCE [LARGE SCALE GENOMIC DNA]</scope>
    <source>
        <strain evidence="1 2">SS37A-Re</strain>
    </source>
</reference>
<evidence type="ECO:0000313" key="1">
    <source>
        <dbReference type="EMBL" id="BDV33561.1"/>
    </source>
</evidence>
<organism evidence="1 2">
    <name type="scientific">Methylocystis iwaonis</name>
    <dbReference type="NCBI Taxonomy" id="2885079"/>
    <lineage>
        <taxon>Bacteria</taxon>
        <taxon>Pseudomonadati</taxon>
        <taxon>Pseudomonadota</taxon>
        <taxon>Alphaproteobacteria</taxon>
        <taxon>Hyphomicrobiales</taxon>
        <taxon>Methylocystaceae</taxon>
        <taxon>Methylocystis</taxon>
    </lineage>
</organism>
<dbReference type="EMBL" id="AP027142">
    <property type="protein sequence ID" value="BDV33561.1"/>
    <property type="molecule type" value="Genomic_DNA"/>
</dbReference>
<dbReference type="Proteomes" id="UP001317629">
    <property type="component" value="Chromosome"/>
</dbReference>
<gene>
    <name evidence="1" type="ORF">SS37A_10900</name>
</gene>
<evidence type="ECO:0000313" key="2">
    <source>
        <dbReference type="Proteomes" id="UP001317629"/>
    </source>
</evidence>
<protein>
    <submittedName>
        <fullName evidence="1">Uncharacterized protein</fullName>
    </submittedName>
</protein>
<accession>A0ABM8E6R3</accession>